<sequence>MIERWHCKRSVMRTYYVDETGFTGKDLLAADQPIFLQATNDLSEDEADRLIASTFGGLGSTELKYSRLARGGRHQDRIVEFIGILAQDPLRAGAWIAHKEFAMMTLIVDWWMEPLAYEAGLNLYKDGANHGMANMLYFCLESYWSKGFRRKVLEHFQRMLRTRTLERYTECQLLIEKARRHATGDPTREELLRYLSVSFMLLGYDHVRRMPERALDIALTGLVQLGHMWTERHSGPWSVVHDQSSNMSKQKWIWDAYSAETMPPAKFENPGTVARFPMNVTQTRFGDSAQEKQLQICDVLAGACSAFARFDKTDAEHLAYRDRLGAAGIENFFTGVMWPVPEVTPEGLGRRGWDGNIALEYLTQNMRAKRPEPKP</sequence>
<gene>
    <name evidence="1" type="ordered locus">bll1592</name>
</gene>
<dbReference type="InParanoid" id="Q89U27"/>
<protein>
    <submittedName>
        <fullName evidence="1">Bll1592 protein</fullName>
    </submittedName>
</protein>
<dbReference type="AlphaFoldDB" id="Q89U27"/>
<evidence type="ECO:0000313" key="1">
    <source>
        <dbReference type="EMBL" id="BAC46857.1"/>
    </source>
</evidence>
<organism evidence="1 2">
    <name type="scientific">Bradyrhizobium diazoefficiens (strain JCM 10833 / BCRC 13528 / IAM 13628 / NBRC 14792 / USDA 110)</name>
    <dbReference type="NCBI Taxonomy" id="224911"/>
    <lineage>
        <taxon>Bacteria</taxon>
        <taxon>Pseudomonadati</taxon>
        <taxon>Pseudomonadota</taxon>
        <taxon>Alphaproteobacteria</taxon>
        <taxon>Hyphomicrobiales</taxon>
        <taxon>Nitrobacteraceae</taxon>
        <taxon>Bradyrhizobium</taxon>
    </lineage>
</organism>
<dbReference type="eggNOG" id="ENOG502Z9UU">
    <property type="taxonomic scope" value="Bacteria"/>
</dbReference>
<evidence type="ECO:0000313" key="2">
    <source>
        <dbReference type="Proteomes" id="UP000002526"/>
    </source>
</evidence>
<dbReference type="Proteomes" id="UP000002526">
    <property type="component" value="Chromosome"/>
</dbReference>
<dbReference type="EMBL" id="BA000040">
    <property type="protein sequence ID" value="BAC46857.1"/>
    <property type="molecule type" value="Genomic_DNA"/>
</dbReference>
<proteinExistence type="predicted"/>
<name>Q89U27_BRADU</name>
<dbReference type="PATRIC" id="fig|224911.5.peg.1633"/>
<keyword evidence="2" id="KW-1185">Reference proteome</keyword>
<dbReference type="KEGG" id="bja:bll1592"/>
<accession>Q89U27</accession>
<dbReference type="EnsemblBacteria" id="BAC46857">
    <property type="protein sequence ID" value="BAC46857"/>
    <property type="gene ID" value="BAC46857"/>
</dbReference>
<reference evidence="2" key="1">
    <citation type="journal article" date="2002" name="DNA Res.">
        <title>Complete genomic sequence of nitrogen-fixing symbiotic bacterium Bradyrhizobium japonicum USDA110.</title>
        <authorList>
            <person name="Kaneko T."/>
            <person name="Nakamura Y."/>
            <person name="Sato S."/>
            <person name="Minamisawa K."/>
            <person name="Uchiumi T."/>
            <person name="Sasamoto S."/>
            <person name="Watanabe A."/>
            <person name="Idesawa K."/>
            <person name="Iriguchi M."/>
            <person name="Kawashima K."/>
            <person name="Kohara M."/>
            <person name="Matsumoto M."/>
            <person name="Shimpo S."/>
            <person name="Tsuruoka H."/>
            <person name="Wada T."/>
            <person name="Yamada M."/>
            <person name="Tabata S."/>
        </authorList>
    </citation>
    <scope>NUCLEOTIDE SEQUENCE [LARGE SCALE GENOMIC DNA]</scope>
    <source>
        <strain evidence="2">JCM 10833 / BCRC 13528 / IAM 13628 / NBRC 14792 / USDA 110</strain>
    </source>
</reference>
<dbReference type="HOGENOM" id="CLU_062619_0_0_5"/>
<dbReference type="OrthoDB" id="4071750at2"/>